<dbReference type="InterPro" id="IPR051083">
    <property type="entry name" value="GrpII_Intron_Splice-Mob/Def"/>
</dbReference>
<dbReference type="InterPro" id="IPR000477">
    <property type="entry name" value="RT_dom"/>
</dbReference>
<dbReference type="PANTHER" id="PTHR34047">
    <property type="entry name" value="NUCLEAR INTRON MATURASE 1, MITOCHONDRIAL-RELATED"/>
    <property type="match status" value="1"/>
</dbReference>
<protein>
    <recommendedName>
        <fullName evidence="2">Reverse transcriptase domain-containing protein</fullName>
    </recommendedName>
</protein>
<dbReference type="CDD" id="cd01646">
    <property type="entry name" value="RT_Bac_retron_I"/>
    <property type="match status" value="1"/>
</dbReference>
<dbReference type="InterPro" id="IPR043502">
    <property type="entry name" value="DNA/RNA_pol_sf"/>
</dbReference>
<accession>A0A7W8GBR7</accession>
<dbReference type="PROSITE" id="PS50878">
    <property type="entry name" value="RT_POL"/>
    <property type="match status" value="1"/>
</dbReference>
<dbReference type="EMBL" id="JACHFQ010000011">
    <property type="protein sequence ID" value="MBB5227391.1"/>
    <property type="molecule type" value="Genomic_DNA"/>
</dbReference>
<evidence type="ECO:0000256" key="1">
    <source>
        <dbReference type="ARBA" id="ARBA00034120"/>
    </source>
</evidence>
<comment type="caution">
    <text evidence="3">The sequence shown here is derived from an EMBL/GenBank/DDBJ whole genome shotgun (WGS) entry which is preliminary data.</text>
</comment>
<dbReference type="PANTHER" id="PTHR34047:SF8">
    <property type="entry name" value="PROTEIN YKFC"/>
    <property type="match status" value="1"/>
</dbReference>
<evidence type="ECO:0000259" key="2">
    <source>
        <dbReference type="PROSITE" id="PS50878"/>
    </source>
</evidence>
<proteinExistence type="inferred from homology"/>
<keyword evidence="4" id="KW-1185">Reference proteome</keyword>
<name>A0A7W8GBR7_9SPIR</name>
<dbReference type="SUPFAM" id="SSF56672">
    <property type="entry name" value="DNA/RNA polymerases"/>
    <property type="match status" value="1"/>
</dbReference>
<dbReference type="RefSeq" id="WP_184661588.1">
    <property type="nucleotide sequence ID" value="NZ_CP031518.1"/>
</dbReference>
<gene>
    <name evidence="3" type="ORF">HNP76_002791</name>
</gene>
<evidence type="ECO:0000313" key="3">
    <source>
        <dbReference type="EMBL" id="MBB5227391.1"/>
    </source>
</evidence>
<sequence>MTDFEKLCDLDNLYDSFQKCKKGTDWKASVQYYEADIIRNITKARNELLNGTYRQKPFSEFELSERGKRRHIKALHISDRVIQRNLCDNILNPHLFRYLIYDNGASQKGKGIEFTRKRLQAHLEKYYRKHGNKGYVLLIDFSKYFDNIPHDELCNKIAEKIDDERIINLTRYLISTFGNEKGVGIGSQLSQTAGIFYPTEFDNFCKIVKGCKYYGRYMDDTYIIHENKDFLRELFKKYRVITEKLGIIINTKKTQIVKLEKGFSFLQIRYNITKSGKIIKRPVRKGFVRERRKLKKLAELVNKNRMTIQQIKDQYKSWRGNIIRYNCYNSVRNLDALYKSTTGGSIWTRKK</sequence>
<dbReference type="Proteomes" id="UP000518887">
    <property type="component" value="Unassembled WGS sequence"/>
</dbReference>
<feature type="domain" description="Reverse transcriptase" evidence="2">
    <location>
        <begin position="1"/>
        <end position="270"/>
    </location>
</feature>
<dbReference type="AlphaFoldDB" id="A0A7W8GBR7"/>
<dbReference type="Pfam" id="PF00078">
    <property type="entry name" value="RVT_1"/>
    <property type="match status" value="1"/>
</dbReference>
<reference evidence="3 4" key="1">
    <citation type="submission" date="2020-08" db="EMBL/GenBank/DDBJ databases">
        <title>Genomic Encyclopedia of Type Strains, Phase IV (KMG-IV): sequencing the most valuable type-strain genomes for metagenomic binning, comparative biology and taxonomic classification.</title>
        <authorList>
            <person name="Goeker M."/>
        </authorList>
    </citation>
    <scope>NUCLEOTIDE SEQUENCE [LARGE SCALE GENOMIC DNA]</scope>
    <source>
        <strain evidence="3 4">DSM 103462</strain>
    </source>
</reference>
<evidence type="ECO:0000313" key="4">
    <source>
        <dbReference type="Proteomes" id="UP000518887"/>
    </source>
</evidence>
<organism evidence="3 4">
    <name type="scientific">Treponema ruminis</name>
    <dbReference type="NCBI Taxonomy" id="744515"/>
    <lineage>
        <taxon>Bacteria</taxon>
        <taxon>Pseudomonadati</taxon>
        <taxon>Spirochaetota</taxon>
        <taxon>Spirochaetia</taxon>
        <taxon>Spirochaetales</taxon>
        <taxon>Treponemataceae</taxon>
        <taxon>Treponema</taxon>
    </lineage>
</organism>
<comment type="similarity">
    <text evidence="1">Belongs to the bacterial reverse transcriptase family.</text>
</comment>